<evidence type="ECO:0000313" key="7">
    <source>
        <dbReference type="Proteomes" id="UP000297716"/>
    </source>
</evidence>
<dbReference type="InterPro" id="IPR007219">
    <property type="entry name" value="XnlR_reg_dom"/>
</dbReference>
<dbReference type="OrthoDB" id="2351791at2759"/>
<dbReference type="CDD" id="cd12148">
    <property type="entry name" value="fungal_TF_MHR"/>
    <property type="match status" value="1"/>
</dbReference>
<comment type="caution">
    <text evidence="6">The sequence shown here is derived from an EMBL/GenBank/DDBJ whole genome shotgun (WGS) entry which is preliminary data.</text>
</comment>
<evidence type="ECO:0000256" key="4">
    <source>
        <dbReference type="SAM" id="MobiDB-lite"/>
    </source>
</evidence>
<dbReference type="GO" id="GO:0000981">
    <property type="term" value="F:DNA-binding transcription factor activity, RNA polymerase II-specific"/>
    <property type="evidence" value="ECO:0007669"/>
    <property type="project" value="TreeGrafter"/>
</dbReference>
<keyword evidence="7" id="KW-1185">Reference proteome</keyword>
<evidence type="ECO:0000313" key="6">
    <source>
        <dbReference type="EMBL" id="TGJ78406.1"/>
    </source>
</evidence>
<keyword evidence="1" id="KW-0805">Transcription regulation</keyword>
<dbReference type="GO" id="GO:0005634">
    <property type="term" value="C:nucleus"/>
    <property type="evidence" value="ECO:0007669"/>
    <property type="project" value="TreeGrafter"/>
</dbReference>
<feature type="domain" description="Xylanolytic transcriptional activator regulatory" evidence="5">
    <location>
        <begin position="154"/>
        <end position="329"/>
    </location>
</feature>
<dbReference type="GO" id="GO:0008270">
    <property type="term" value="F:zinc ion binding"/>
    <property type="evidence" value="ECO:0007669"/>
    <property type="project" value="InterPro"/>
</dbReference>
<reference evidence="6 7" key="1">
    <citation type="submission" date="2019-03" db="EMBL/GenBank/DDBJ databases">
        <title>Draft genome sequence of Xylaria hypoxylon DSM 108379, a ubiquitous saprotrophic-parasitic fungi on hardwood.</title>
        <authorList>
            <person name="Buettner E."/>
            <person name="Leonhardt S."/>
            <person name="Gebauer A.M."/>
            <person name="Liers C."/>
            <person name="Hofrichter M."/>
            <person name="Kellner H."/>
        </authorList>
    </citation>
    <scope>NUCLEOTIDE SEQUENCE [LARGE SCALE GENOMIC DNA]</scope>
    <source>
        <strain evidence="6 7">DSM 108379</strain>
    </source>
</reference>
<sequence>MSFLPLRPPPSPSIREADERLYISVCRCCSFVQPYPAHYSNHNTRANIDSSDTIRLGAPEEEAEVPRDARLICDAQGRLVFIGDCAPLSLFQTVRQIVTSRVDPHAFAPETSRVSMLENINSESLAPLDLIGEPVIDQSSIQRLVITFLTVTSGLVDLFDNNTLLPEIQSWATQVERSVDVTSAVHYLVLAIGSQSEDEQTATTYFLRGKHLALSALVGNLSVGTVQSFLLTTLYMLRSCQINAAFLFFGSTPFPFQSLFQAHIRNTSAVIADKIHIGIAARAAYTIGLHRTEINSRFGPEVHVRRDRLWKSIRVLDLYLSISMGRPQQPQMQIAQSHTTSPPQTAASVEEIVQEVYSRRKISLQLTEGISRQLRDWSNKWLSTLLRATNSVQGRDNRESTGACQVLCSYYYAVMLVSRPFLMYELCRRLPESATAHRRPVTETSGSGRAKLANACIDAATLMIGLISDFVSQGPTDRRMPLLVSWLFASSLVVSVGHLSNFGRALGKPAEASISSLEYFATQDAHASQYARIAQSLHHCAQSYLARQDAEERRRIAESSTQLFGLIPKNHAPDHNHNHNQTHAHNHPSINRTHNLETRVSDPAALESSPWASELFNDFDPSIFSFGESHTPLTDIRPPQGQGDIHEGSADQVFGAMNLFPLLDGNGHIDLAHLL</sequence>
<dbReference type="EMBL" id="SKBN01000396">
    <property type="protein sequence ID" value="TGJ78406.1"/>
    <property type="molecule type" value="Genomic_DNA"/>
</dbReference>
<keyword evidence="2" id="KW-0804">Transcription</keyword>
<gene>
    <name evidence="6" type="ORF">E0Z10_g10360</name>
</gene>
<dbReference type="GO" id="GO:0000978">
    <property type="term" value="F:RNA polymerase II cis-regulatory region sequence-specific DNA binding"/>
    <property type="evidence" value="ECO:0007669"/>
    <property type="project" value="TreeGrafter"/>
</dbReference>
<dbReference type="InterPro" id="IPR051127">
    <property type="entry name" value="Fungal_SecMet_Regulators"/>
</dbReference>
<protein>
    <recommendedName>
        <fullName evidence="5">Xylanolytic transcriptional activator regulatory domain-containing protein</fullName>
    </recommendedName>
</protein>
<evidence type="ECO:0000256" key="2">
    <source>
        <dbReference type="ARBA" id="ARBA00023163"/>
    </source>
</evidence>
<accession>A0A4Z0YL68</accession>
<dbReference type="STRING" id="37992.A0A4Z0YL68"/>
<dbReference type="Proteomes" id="UP000297716">
    <property type="component" value="Unassembled WGS sequence"/>
</dbReference>
<proteinExistence type="predicted"/>
<evidence type="ECO:0000256" key="1">
    <source>
        <dbReference type="ARBA" id="ARBA00023015"/>
    </source>
</evidence>
<dbReference type="GO" id="GO:0006351">
    <property type="term" value="P:DNA-templated transcription"/>
    <property type="evidence" value="ECO:0007669"/>
    <property type="project" value="InterPro"/>
</dbReference>
<name>A0A4Z0YL68_9PEZI</name>
<evidence type="ECO:0000259" key="5">
    <source>
        <dbReference type="Pfam" id="PF04082"/>
    </source>
</evidence>
<feature type="region of interest" description="Disordered" evidence="4">
    <location>
        <begin position="569"/>
        <end position="590"/>
    </location>
</feature>
<evidence type="ECO:0000256" key="3">
    <source>
        <dbReference type="ARBA" id="ARBA00023242"/>
    </source>
</evidence>
<organism evidence="6 7">
    <name type="scientific">Xylaria hypoxylon</name>
    <dbReference type="NCBI Taxonomy" id="37992"/>
    <lineage>
        <taxon>Eukaryota</taxon>
        <taxon>Fungi</taxon>
        <taxon>Dikarya</taxon>
        <taxon>Ascomycota</taxon>
        <taxon>Pezizomycotina</taxon>
        <taxon>Sordariomycetes</taxon>
        <taxon>Xylariomycetidae</taxon>
        <taxon>Xylariales</taxon>
        <taxon>Xylariaceae</taxon>
        <taxon>Xylaria</taxon>
    </lineage>
</organism>
<dbReference type="PANTHER" id="PTHR47424">
    <property type="entry name" value="REGULATORY PROTEIN GAL4"/>
    <property type="match status" value="1"/>
</dbReference>
<dbReference type="Pfam" id="PF04082">
    <property type="entry name" value="Fungal_trans"/>
    <property type="match status" value="1"/>
</dbReference>
<dbReference type="PANTHER" id="PTHR47424:SF9">
    <property type="entry name" value="TAH-2"/>
    <property type="match status" value="1"/>
</dbReference>
<dbReference type="AlphaFoldDB" id="A0A4Z0YL68"/>
<keyword evidence="3" id="KW-0539">Nucleus</keyword>
<dbReference type="GO" id="GO:0000435">
    <property type="term" value="P:positive regulation of transcription from RNA polymerase II promoter by galactose"/>
    <property type="evidence" value="ECO:0007669"/>
    <property type="project" value="TreeGrafter"/>
</dbReference>